<feature type="transmembrane region" description="Helical" evidence="1">
    <location>
        <begin position="285"/>
        <end position="304"/>
    </location>
</feature>
<evidence type="ECO:0000313" key="2">
    <source>
        <dbReference type="EMBL" id="KAL2608183.1"/>
    </source>
</evidence>
<accession>A0ABD1XGU5</accession>
<dbReference type="InterPro" id="IPR052979">
    <property type="entry name" value="Adenylate-forming_domain"/>
</dbReference>
<proteinExistence type="predicted"/>
<comment type="caution">
    <text evidence="2">The sequence shown here is derived from an EMBL/GenBank/DDBJ whole genome shotgun (WGS) entry which is preliminary data.</text>
</comment>
<keyword evidence="1" id="KW-0472">Membrane</keyword>
<evidence type="ECO:0000256" key="1">
    <source>
        <dbReference type="SAM" id="Phobius"/>
    </source>
</evidence>
<protein>
    <submittedName>
        <fullName evidence="2">Uncharacterized protein</fullName>
    </submittedName>
</protein>
<organism evidence="2 3">
    <name type="scientific">Riccia fluitans</name>
    <dbReference type="NCBI Taxonomy" id="41844"/>
    <lineage>
        <taxon>Eukaryota</taxon>
        <taxon>Viridiplantae</taxon>
        <taxon>Streptophyta</taxon>
        <taxon>Embryophyta</taxon>
        <taxon>Marchantiophyta</taxon>
        <taxon>Marchantiopsida</taxon>
        <taxon>Marchantiidae</taxon>
        <taxon>Marchantiales</taxon>
        <taxon>Ricciaceae</taxon>
        <taxon>Riccia</taxon>
    </lineage>
</organism>
<keyword evidence="1" id="KW-0812">Transmembrane</keyword>
<feature type="transmembrane region" description="Helical" evidence="1">
    <location>
        <begin position="176"/>
        <end position="200"/>
    </location>
</feature>
<feature type="transmembrane region" description="Helical" evidence="1">
    <location>
        <begin position="212"/>
        <end position="235"/>
    </location>
</feature>
<dbReference type="PANTHER" id="PTHR33927:SF1">
    <property type="entry name" value="TRANSMEMBRANE PROTEIN"/>
    <property type="match status" value="1"/>
</dbReference>
<feature type="transmembrane region" description="Helical" evidence="1">
    <location>
        <begin position="134"/>
        <end position="156"/>
    </location>
</feature>
<reference evidence="2 3" key="1">
    <citation type="submission" date="2024-09" db="EMBL/GenBank/DDBJ databases">
        <title>Chromosome-scale assembly of Riccia fluitans.</title>
        <authorList>
            <person name="Paukszto L."/>
            <person name="Sawicki J."/>
            <person name="Karawczyk K."/>
            <person name="Piernik-Szablinska J."/>
            <person name="Szczecinska M."/>
            <person name="Mazdziarz M."/>
        </authorList>
    </citation>
    <scope>NUCLEOTIDE SEQUENCE [LARGE SCALE GENOMIC DNA]</scope>
    <source>
        <strain evidence="2">Rf_01</strain>
        <tissue evidence="2">Aerial parts of the thallus</tissue>
    </source>
</reference>
<name>A0ABD1XGU5_9MARC</name>
<dbReference type="PANTHER" id="PTHR33927">
    <property type="entry name" value="TRANSMEMBRANE PROTEIN"/>
    <property type="match status" value="1"/>
</dbReference>
<feature type="transmembrane region" description="Helical" evidence="1">
    <location>
        <begin position="247"/>
        <end position="264"/>
    </location>
</feature>
<keyword evidence="3" id="KW-1185">Reference proteome</keyword>
<dbReference type="AlphaFoldDB" id="A0ABD1XGU5"/>
<dbReference type="Proteomes" id="UP001605036">
    <property type="component" value="Unassembled WGS sequence"/>
</dbReference>
<sequence>MESLRIFQRSLSTFSSGSSGSFRITPIDSLQVAGSSFDLEQGRVYLDLYPSDSLGEHKTTAKSPPLNFELPKVVASRKKSTPPSRVDVILHQQDLLSTYNILLVLSIVSNLICLILATVGRLPSAKNHAATVSVANVVTLVLCRSEVFLRCFFWLVVKFLGHRWVPLIIKTAVTSILQSVGGIHNGCGLSAVFWLVYAIVNAFMDRKANPILILSIAFAILVLFGFSILAAIPIVRHKHHNVFERTHRIAGWTSLALLWAFIMLKDGYDPESKSYSVGGSLKSKVELWLTVVVTIIIMLPWLSMRKVPVKTVVSPSKNNSLIHFEGGVKPGLLARISRSPLSEWHAFGIISDGKSHTVLAGAVGDFTKGLVESPPSYIWVRSFHFAGLPYLTNLYGKVLHVATGSGICVFFSFLLQETKADVHVIWITKSLSNSYGEEFHKIITSIPGDRLTVFDTAVTGRPKTVEVVVNKVKDWGAECVIVTSNPIGSNEIVGGCKAAGIPAFGPIWDS</sequence>
<dbReference type="EMBL" id="JBHFFA010000008">
    <property type="protein sequence ID" value="KAL2608183.1"/>
    <property type="molecule type" value="Genomic_DNA"/>
</dbReference>
<feature type="transmembrane region" description="Helical" evidence="1">
    <location>
        <begin position="101"/>
        <end position="122"/>
    </location>
</feature>
<keyword evidence="1" id="KW-1133">Transmembrane helix</keyword>
<gene>
    <name evidence="2" type="ORF">R1flu_026756</name>
</gene>
<evidence type="ECO:0000313" key="3">
    <source>
        <dbReference type="Proteomes" id="UP001605036"/>
    </source>
</evidence>